<reference evidence="2 3" key="1">
    <citation type="journal article" date="2024" name="J Genomics">
        <title>Draft genome sequencing and assembly of Favolaschia claudopus CIRM-BRFM 2984 isolated from oak limbs.</title>
        <authorList>
            <person name="Navarro D."/>
            <person name="Drula E."/>
            <person name="Chaduli D."/>
            <person name="Cazenave R."/>
            <person name="Ahrendt S."/>
            <person name="Wang J."/>
            <person name="Lipzen A."/>
            <person name="Daum C."/>
            <person name="Barry K."/>
            <person name="Grigoriev I.V."/>
            <person name="Favel A."/>
            <person name="Rosso M.N."/>
            <person name="Martin F."/>
        </authorList>
    </citation>
    <scope>NUCLEOTIDE SEQUENCE [LARGE SCALE GENOMIC DNA]</scope>
    <source>
        <strain evidence="2 3">CIRM-BRFM 2984</strain>
    </source>
</reference>
<evidence type="ECO:0000313" key="3">
    <source>
        <dbReference type="Proteomes" id="UP001362999"/>
    </source>
</evidence>
<dbReference type="Proteomes" id="UP001362999">
    <property type="component" value="Unassembled WGS sequence"/>
</dbReference>
<feature type="region of interest" description="Disordered" evidence="1">
    <location>
        <begin position="200"/>
        <end position="224"/>
    </location>
</feature>
<evidence type="ECO:0000313" key="2">
    <source>
        <dbReference type="EMBL" id="KAK7049121.1"/>
    </source>
</evidence>
<keyword evidence="3" id="KW-1185">Reference proteome</keyword>
<evidence type="ECO:0000256" key="1">
    <source>
        <dbReference type="SAM" id="MobiDB-lite"/>
    </source>
</evidence>
<gene>
    <name evidence="2" type="ORF">R3P38DRAFT_1886007</name>
</gene>
<proteinExistence type="predicted"/>
<dbReference type="AlphaFoldDB" id="A0AAW0DDR2"/>
<comment type="caution">
    <text evidence="2">The sequence shown here is derived from an EMBL/GenBank/DDBJ whole genome shotgun (WGS) entry which is preliminary data.</text>
</comment>
<protein>
    <submittedName>
        <fullName evidence="2">Uncharacterized protein</fullName>
    </submittedName>
</protein>
<accession>A0AAW0DDR2</accession>
<name>A0AAW0DDR2_9AGAR</name>
<feature type="region of interest" description="Disordered" evidence="1">
    <location>
        <begin position="236"/>
        <end position="274"/>
    </location>
</feature>
<organism evidence="2 3">
    <name type="scientific">Favolaschia claudopus</name>
    <dbReference type="NCBI Taxonomy" id="2862362"/>
    <lineage>
        <taxon>Eukaryota</taxon>
        <taxon>Fungi</taxon>
        <taxon>Dikarya</taxon>
        <taxon>Basidiomycota</taxon>
        <taxon>Agaricomycotina</taxon>
        <taxon>Agaricomycetes</taxon>
        <taxon>Agaricomycetidae</taxon>
        <taxon>Agaricales</taxon>
        <taxon>Marasmiineae</taxon>
        <taxon>Mycenaceae</taxon>
        <taxon>Favolaschia</taxon>
    </lineage>
</organism>
<sequence>MFVALGSIKLQGYWARKVSPPMFAFRTTTISTRSVTVQLSRLSFVNIVKDALFGCMSPNLALSCPRRTDAYLALPACEDKHNQSVLFRCARSDPLLGLRKLPNLPPHAAKAPLDLHRVLGSSRLSWSSDKIILTQPPSSTHFSFIRLTLSRSDAIQRQERYSDVVGGRGTGGLGAVVHGYLDAVQDTDIVHADVGDKAAATPGAGVIDDATGEPSSAGDVNEEEEIEGKAFVKADVDTVAQGPASSDGNAGKATPSDAVSPEVDAEAMSSTSPWSQLLALYG</sequence>
<dbReference type="EMBL" id="JAWWNJ010000009">
    <property type="protein sequence ID" value="KAK7049121.1"/>
    <property type="molecule type" value="Genomic_DNA"/>
</dbReference>